<comment type="caution">
    <text evidence="1">The sequence shown here is derived from an EMBL/GenBank/DDBJ whole genome shotgun (WGS) entry which is preliminary data.</text>
</comment>
<dbReference type="Proteomes" id="UP000284119">
    <property type="component" value="Unassembled WGS sequence"/>
</dbReference>
<gene>
    <name evidence="1" type="ORF">D5396_00640</name>
</gene>
<proteinExistence type="predicted"/>
<accession>A0ABX9P5L0</accession>
<dbReference type="RefSeq" id="WP_112166766.1">
    <property type="nucleotide sequence ID" value="NZ_JYDE01000017.1"/>
</dbReference>
<name>A0ABX9P5L0_9GAMM</name>
<evidence type="ECO:0000313" key="1">
    <source>
        <dbReference type="EMBL" id="RJT15667.1"/>
    </source>
</evidence>
<organism evidence="1 2">
    <name type="scientific">Rahnella inusitata</name>
    <dbReference type="NCBI Taxonomy" id="58169"/>
    <lineage>
        <taxon>Bacteria</taxon>
        <taxon>Pseudomonadati</taxon>
        <taxon>Pseudomonadota</taxon>
        <taxon>Gammaproteobacteria</taxon>
        <taxon>Enterobacterales</taxon>
        <taxon>Yersiniaceae</taxon>
        <taxon>Rahnella</taxon>
    </lineage>
</organism>
<evidence type="ECO:0000313" key="2">
    <source>
        <dbReference type="Proteomes" id="UP000284119"/>
    </source>
</evidence>
<protein>
    <submittedName>
        <fullName evidence="1">Type II secretion protein</fullName>
    </submittedName>
</protein>
<dbReference type="InterPro" id="IPR049725">
    <property type="entry name" value="STM3845-like"/>
</dbReference>
<keyword evidence="2" id="KW-1185">Reference proteome</keyword>
<dbReference type="EMBL" id="RAHG01000001">
    <property type="protein sequence ID" value="RJT15667.1"/>
    <property type="molecule type" value="Genomic_DNA"/>
</dbReference>
<dbReference type="NCBIfam" id="NF038232">
    <property type="entry name" value="STM3845_fam"/>
    <property type="match status" value="1"/>
</dbReference>
<sequence length="337" mass="38459">MDDIRDNFLLCIDTKKLRVKNLPNFIFICGGLIADLGDHEPDAPPPLPKSMRDALMRRIPEMRHIPLNKRITPDKIILAEEFQDWLEHSIVENLIDFEIVLADLASAVILVVEGLGAYAELGSFSIIESISEKLITVVNTNTTVQRSFINLGLLKYLEDNNRTLLKYRWGVRYSVSAREETRVNLSLTGSHEEINQIADVILERLTTEVEIKTQQSVNFNSQAKGHVCLLIGDLIYIFSALKVSEIRKCLNDGFGINITLKKIKEYIYTLEKLGYVDIEHSGDTYYIATAKNLGFIKYRYVPDKDTIYEFSDVNDIKANALLYYREHDNARLAVIRG</sequence>
<reference evidence="1 2" key="1">
    <citation type="submission" date="2018-09" db="EMBL/GenBank/DDBJ databases">
        <authorList>
            <person name="Le Fleche-Mateos A."/>
        </authorList>
    </citation>
    <scope>NUCLEOTIDE SEQUENCE [LARGE SCALE GENOMIC DNA]</scope>
    <source>
        <strain evidence="1 2">DSM 30078</strain>
    </source>
</reference>